<keyword evidence="2" id="KW-1185">Reference proteome</keyword>
<dbReference type="RefSeq" id="WP_103886104.1">
    <property type="nucleotide sequence ID" value="NZ_FNVU01000005.1"/>
</dbReference>
<gene>
    <name evidence="1" type="ORF">SAMN05216223_105307</name>
</gene>
<reference evidence="1 2" key="1">
    <citation type="submission" date="2016-10" db="EMBL/GenBank/DDBJ databases">
        <authorList>
            <person name="de Groot N.N."/>
        </authorList>
    </citation>
    <scope>NUCLEOTIDE SEQUENCE [LARGE SCALE GENOMIC DNA]</scope>
    <source>
        <strain evidence="1 2">CGMCC 4.2023</strain>
    </source>
</reference>
<accession>A0A1H6AD82</accession>
<dbReference type="OrthoDB" id="4327389at2"/>
<sequence length="61" mass="6789">MIHTHPNDPPLTTGEAARVAWLIARMGKRGLAGDDVDLTDLQRKLDRILNAARKRAEQNAE</sequence>
<dbReference type="InterPro" id="IPR046224">
    <property type="entry name" value="DUF6257"/>
</dbReference>
<evidence type="ECO:0000313" key="2">
    <source>
        <dbReference type="Proteomes" id="UP000236754"/>
    </source>
</evidence>
<proteinExistence type="predicted"/>
<organism evidence="1 2">
    <name type="scientific">Actinacidiphila yanglinensis</name>
    <dbReference type="NCBI Taxonomy" id="310779"/>
    <lineage>
        <taxon>Bacteria</taxon>
        <taxon>Bacillati</taxon>
        <taxon>Actinomycetota</taxon>
        <taxon>Actinomycetes</taxon>
        <taxon>Kitasatosporales</taxon>
        <taxon>Streptomycetaceae</taxon>
        <taxon>Actinacidiphila</taxon>
    </lineage>
</organism>
<dbReference type="EMBL" id="FNVU01000005">
    <property type="protein sequence ID" value="SEG46134.1"/>
    <property type="molecule type" value="Genomic_DNA"/>
</dbReference>
<evidence type="ECO:0000313" key="1">
    <source>
        <dbReference type="EMBL" id="SEG46134.1"/>
    </source>
</evidence>
<protein>
    <submittedName>
        <fullName evidence="1">Uncharacterized protein</fullName>
    </submittedName>
</protein>
<dbReference type="Pfam" id="PF19771">
    <property type="entry name" value="DUF6257"/>
    <property type="match status" value="1"/>
</dbReference>
<dbReference type="AlphaFoldDB" id="A0A1H6AD82"/>
<dbReference type="Proteomes" id="UP000236754">
    <property type="component" value="Unassembled WGS sequence"/>
</dbReference>
<name>A0A1H6AD82_9ACTN</name>